<dbReference type="AlphaFoldDB" id="A0A8S2PLB6"/>
<dbReference type="SUPFAM" id="SSF63825">
    <property type="entry name" value="YWTD domain"/>
    <property type="match status" value="1"/>
</dbReference>
<keyword evidence="1" id="KW-0812">Transmembrane</keyword>
<dbReference type="InterPro" id="IPR015943">
    <property type="entry name" value="WD40/YVTN_repeat-like_dom_sf"/>
</dbReference>
<evidence type="ECO:0000313" key="4">
    <source>
        <dbReference type="Proteomes" id="UP000681967"/>
    </source>
</evidence>
<reference evidence="3" key="1">
    <citation type="submission" date="2021-02" db="EMBL/GenBank/DDBJ databases">
        <authorList>
            <person name="Nowell W R."/>
        </authorList>
    </citation>
    <scope>NUCLEOTIDE SEQUENCE</scope>
</reference>
<evidence type="ECO:0000256" key="1">
    <source>
        <dbReference type="SAM" id="Phobius"/>
    </source>
</evidence>
<protein>
    <submittedName>
        <fullName evidence="3">Uncharacterized protein</fullName>
    </submittedName>
</protein>
<comment type="caution">
    <text evidence="3">The sequence shown here is derived from an EMBL/GenBank/DDBJ whole genome shotgun (WGS) entry which is preliminary data.</text>
</comment>
<proteinExistence type="predicted"/>
<feature type="transmembrane region" description="Helical" evidence="1">
    <location>
        <begin position="361"/>
        <end position="383"/>
    </location>
</feature>
<dbReference type="EMBL" id="CAJOBH010006465">
    <property type="protein sequence ID" value="CAF4057115.1"/>
    <property type="molecule type" value="Genomic_DNA"/>
</dbReference>
<keyword evidence="1" id="KW-1133">Transmembrane helix</keyword>
<feature type="signal peptide" evidence="2">
    <location>
        <begin position="1"/>
        <end position="20"/>
    </location>
</feature>
<evidence type="ECO:0000313" key="3">
    <source>
        <dbReference type="EMBL" id="CAF4057115.1"/>
    </source>
</evidence>
<name>A0A8S2PLB6_9BILA</name>
<sequence>MNCMLIIIFSVWVSISGVYPQTSNGDIGAVYTMSNGAIMNQIIVSSLKSNGQLTLIQMISTNGTGVNTSMGDPLFSQGSLQIYSNCLFAVNPGSNSLSMFSIDRLNATNLTLVSVQQVKGWFPVSVTVNSMYACVLTGGNSTGIRCFTYNMSGLYVVPSMDRDLTSYISQSVPPSGPKGTMIQCLVIDGLLPFSMTLVGTNGLLVTDPGPNGVLTMNYMPTNGTISNSMLTPINSTIAGALCWSAYSSMTGNYYVIGANPAAIVELRLNLSSMSTPVQILQYYSLPNNTGALDTTIVNVAGTDYLFVIGITAHAVSSYRLNGPGSATFIGVFTVQQGDTSAIPKLAGVAAFIQKTSSTATLILPSITITMICFMYLSMVQTIFSF</sequence>
<gene>
    <name evidence="3" type="ORF">BYL167_LOCUS16752</name>
</gene>
<organism evidence="3 4">
    <name type="scientific">Rotaria magnacalcarata</name>
    <dbReference type="NCBI Taxonomy" id="392030"/>
    <lineage>
        <taxon>Eukaryota</taxon>
        <taxon>Metazoa</taxon>
        <taxon>Spiralia</taxon>
        <taxon>Gnathifera</taxon>
        <taxon>Rotifera</taxon>
        <taxon>Eurotatoria</taxon>
        <taxon>Bdelloidea</taxon>
        <taxon>Philodinida</taxon>
        <taxon>Philodinidae</taxon>
        <taxon>Rotaria</taxon>
    </lineage>
</organism>
<dbReference type="Gene3D" id="2.130.10.10">
    <property type="entry name" value="YVTN repeat-like/Quinoprotein amine dehydrogenase"/>
    <property type="match status" value="1"/>
</dbReference>
<feature type="chain" id="PRO_5035802663" evidence="2">
    <location>
        <begin position="21"/>
        <end position="385"/>
    </location>
</feature>
<keyword evidence="1" id="KW-0472">Membrane</keyword>
<keyword evidence="2" id="KW-0732">Signal</keyword>
<evidence type="ECO:0000256" key="2">
    <source>
        <dbReference type="SAM" id="SignalP"/>
    </source>
</evidence>
<accession>A0A8S2PLB6</accession>
<dbReference type="Proteomes" id="UP000681967">
    <property type="component" value="Unassembled WGS sequence"/>
</dbReference>